<dbReference type="EMBL" id="JAQMWT010000615">
    <property type="protein sequence ID" value="KAJ8598935.1"/>
    <property type="molecule type" value="Genomic_DNA"/>
</dbReference>
<feature type="domain" description="Cyclin C-terminal" evidence="7">
    <location>
        <begin position="208"/>
        <end position="345"/>
    </location>
</feature>
<dbReference type="GO" id="GO:0051301">
    <property type="term" value="P:cell division"/>
    <property type="evidence" value="ECO:0007669"/>
    <property type="project" value="UniProtKB-KW"/>
</dbReference>
<reference evidence="8" key="1">
    <citation type="submission" date="2023-01" db="EMBL/GenBank/DDBJ databases">
        <title>Metagenome sequencing of chrysophaentin producing Chrysophaeum taylorii.</title>
        <authorList>
            <person name="Davison J."/>
            <person name="Bewley C."/>
        </authorList>
    </citation>
    <scope>NUCLEOTIDE SEQUENCE</scope>
    <source>
        <strain evidence="8">NIES-1699</strain>
    </source>
</reference>
<evidence type="ECO:0000313" key="9">
    <source>
        <dbReference type="Proteomes" id="UP001230188"/>
    </source>
</evidence>
<organism evidence="8 9">
    <name type="scientific">Chrysophaeum taylorii</name>
    <dbReference type="NCBI Taxonomy" id="2483200"/>
    <lineage>
        <taxon>Eukaryota</taxon>
        <taxon>Sar</taxon>
        <taxon>Stramenopiles</taxon>
        <taxon>Ochrophyta</taxon>
        <taxon>Pelagophyceae</taxon>
        <taxon>Pelagomonadales</taxon>
        <taxon>Pelagomonadaceae</taxon>
        <taxon>Chrysophaeum</taxon>
    </lineage>
</organism>
<feature type="compositionally biased region" description="Basic residues" evidence="5">
    <location>
        <begin position="21"/>
        <end position="30"/>
    </location>
</feature>
<evidence type="ECO:0008006" key="10">
    <source>
        <dbReference type="Google" id="ProtNLM"/>
    </source>
</evidence>
<keyword evidence="1" id="KW-0132">Cell division</keyword>
<gene>
    <name evidence="8" type="ORF">CTAYLR_009847</name>
</gene>
<dbReference type="Pfam" id="PF00134">
    <property type="entry name" value="Cyclin_N"/>
    <property type="match status" value="1"/>
</dbReference>
<evidence type="ECO:0000259" key="7">
    <source>
        <dbReference type="SMART" id="SM01332"/>
    </source>
</evidence>
<comment type="similarity">
    <text evidence="4">Belongs to the cyclin family.</text>
</comment>
<evidence type="ECO:0000256" key="2">
    <source>
        <dbReference type="ARBA" id="ARBA00023127"/>
    </source>
</evidence>
<keyword evidence="3" id="KW-0131">Cell cycle</keyword>
<evidence type="ECO:0000313" key="8">
    <source>
        <dbReference type="EMBL" id="KAJ8598935.1"/>
    </source>
</evidence>
<keyword evidence="2 4" id="KW-0195">Cyclin</keyword>
<name>A0AAD7XJY5_9STRA</name>
<feature type="domain" description="Cyclin-like" evidence="6">
    <location>
        <begin position="115"/>
        <end position="199"/>
    </location>
</feature>
<evidence type="ECO:0000256" key="3">
    <source>
        <dbReference type="ARBA" id="ARBA00023306"/>
    </source>
</evidence>
<dbReference type="Proteomes" id="UP001230188">
    <property type="component" value="Unassembled WGS sequence"/>
</dbReference>
<dbReference type="InterPro" id="IPR036915">
    <property type="entry name" value="Cyclin-like_sf"/>
</dbReference>
<feature type="region of interest" description="Disordered" evidence="5">
    <location>
        <begin position="21"/>
        <end position="67"/>
    </location>
</feature>
<dbReference type="SMART" id="SM01332">
    <property type="entry name" value="Cyclin_C"/>
    <property type="match status" value="1"/>
</dbReference>
<comment type="caution">
    <text evidence="8">The sequence shown here is derived from an EMBL/GenBank/DDBJ whole genome shotgun (WGS) entry which is preliminary data.</text>
</comment>
<dbReference type="FunFam" id="1.10.472.10:FF:000001">
    <property type="entry name" value="G2/mitotic-specific cyclin"/>
    <property type="match status" value="1"/>
</dbReference>
<dbReference type="AlphaFoldDB" id="A0AAD7XJY5"/>
<dbReference type="InterPro" id="IPR013763">
    <property type="entry name" value="Cyclin-like_dom"/>
</dbReference>
<keyword evidence="9" id="KW-1185">Reference proteome</keyword>
<protein>
    <recommendedName>
        <fullName evidence="10">Cyclin N-terminal domain-containing protein</fullName>
    </recommendedName>
</protein>
<evidence type="ECO:0000256" key="4">
    <source>
        <dbReference type="RuleBase" id="RU000383"/>
    </source>
</evidence>
<dbReference type="PANTHER" id="PTHR10177">
    <property type="entry name" value="CYCLINS"/>
    <property type="match status" value="1"/>
</dbReference>
<evidence type="ECO:0000256" key="1">
    <source>
        <dbReference type="ARBA" id="ARBA00022618"/>
    </source>
</evidence>
<dbReference type="SUPFAM" id="SSF47954">
    <property type="entry name" value="Cyclin-like"/>
    <property type="match status" value="2"/>
</dbReference>
<evidence type="ECO:0000256" key="5">
    <source>
        <dbReference type="SAM" id="MobiDB-lite"/>
    </source>
</evidence>
<evidence type="ECO:0000259" key="6">
    <source>
        <dbReference type="SMART" id="SM00385"/>
    </source>
</evidence>
<accession>A0AAD7XJY5</accession>
<sequence>MTIAVEEKWCGRHALEDVTNHRRLFHKPPPKRVSTTRASVAEDESPGSSSVRKAVLSPSDRRSSSGSELSCEDYVADMYSEWRRKELTWTYPNYLSGPVRVQRDLNAKMRAILVDWIVDVHAKFGLAEATLYLAVQIVDAYLARRPTARPYLQLVGITALLVASKYEDVEAPEICDCTYMCSETYSSSQVRAMELDILKAVDWNLTLPNAHVWLVRIMTVAGADAATTHAAEYLAQRLLLEEDVFNYRPSLVAAAAAKLALIARDPTFVWSDDLVALTAYDDLNLEVISHILAYYVAQDQIELEKEEDSVDDKDDFASVPPLLAVVNKFRSERFSAVAARAFTAVTPAARPAKRARSVLYEDDDDHDDDHRHRHLDGHVVVVKMDSSSFSS</sequence>
<dbReference type="InterPro" id="IPR039361">
    <property type="entry name" value="Cyclin"/>
</dbReference>
<dbReference type="Pfam" id="PF02984">
    <property type="entry name" value="Cyclin_C"/>
    <property type="match status" value="1"/>
</dbReference>
<dbReference type="InterPro" id="IPR006671">
    <property type="entry name" value="Cyclin_N"/>
</dbReference>
<dbReference type="Gene3D" id="1.10.472.10">
    <property type="entry name" value="Cyclin-like"/>
    <property type="match status" value="2"/>
</dbReference>
<proteinExistence type="inferred from homology"/>
<dbReference type="InterPro" id="IPR004367">
    <property type="entry name" value="Cyclin_C-dom"/>
</dbReference>
<feature type="domain" description="Cyclin-like" evidence="6">
    <location>
        <begin position="212"/>
        <end position="297"/>
    </location>
</feature>
<dbReference type="SMART" id="SM00385">
    <property type="entry name" value="CYCLIN"/>
    <property type="match status" value="2"/>
</dbReference>